<keyword evidence="9" id="KW-1185">Reference proteome</keyword>
<keyword evidence="1 8" id="KW-0808">Transferase</keyword>
<dbReference type="Proteomes" id="UP000323917">
    <property type="component" value="Chromosome"/>
</dbReference>
<dbReference type="CDD" id="cd14014">
    <property type="entry name" value="STKc_PknB_like"/>
    <property type="match status" value="1"/>
</dbReference>
<evidence type="ECO:0000256" key="2">
    <source>
        <dbReference type="ARBA" id="ARBA00022741"/>
    </source>
</evidence>
<evidence type="ECO:0000259" key="7">
    <source>
        <dbReference type="PROSITE" id="PS50011"/>
    </source>
</evidence>
<evidence type="ECO:0000256" key="4">
    <source>
        <dbReference type="ARBA" id="ARBA00022840"/>
    </source>
</evidence>
<keyword evidence="2" id="KW-0547">Nucleotide-binding</keyword>
<dbReference type="KEGG" id="bgok:Pr1d_52750"/>
<dbReference type="RefSeq" id="WP_148076094.1">
    <property type="nucleotide sequence ID" value="NZ_CP042913.1"/>
</dbReference>
<keyword evidence="3 8" id="KW-0418">Kinase</keyword>
<sequence length="536" mass="60057">MQRSRIGPFVLEECLDPRGSANVLRGLHVERKTAMAVKLLPPSLVNQAMGGNLFAADVKRLQKLVHPSIVRYLGGTIEDGQPYLALELVPGESLRDLMDRRGKIPWELAVEITDGICEALRHAHQHGFVHQRLTPSRVLLPEGGGVKLAGFDCAWGDRDEVLGLRSSMEVAPYLAPEVFRGKQSATLPPCDLFSLGVILYECLAGELPWSANTPSELIQARRAGPAPRIAPKVLDCPVWLDVLVAKLLEPKRADRLSSAEEAHRAIVSAMQKVAAGVGATQQALAGKSGVLRVGGDQKELRKLSKGFRRKHRDTSPFYERAWFLGVCLLLLVAGAAWTLRPADEDALFEGAKPYMDSESPVDWKRAEEQYIKPLLAQYPDTKYADEIQEFEDRYLVYRAQTRAKNNDRLGRPAESEAERLYTEAWDFEKRGDRITAWQRYEALATMFNKSDDEYDRAFAGLARQRISNLRSDPQDGKSQADFVRDQLAQSKSLIQEGDLYKARRILDGIVSSYKDNRELQPLVDQARVQIQNLTKD</sequence>
<dbReference type="PROSITE" id="PS50011">
    <property type="entry name" value="PROTEIN_KINASE_DOM"/>
    <property type="match status" value="1"/>
</dbReference>
<dbReference type="GO" id="GO:0005524">
    <property type="term" value="F:ATP binding"/>
    <property type="evidence" value="ECO:0007669"/>
    <property type="project" value="UniProtKB-KW"/>
</dbReference>
<evidence type="ECO:0000313" key="9">
    <source>
        <dbReference type="Proteomes" id="UP000323917"/>
    </source>
</evidence>
<feature type="domain" description="Protein kinase" evidence="7">
    <location>
        <begin position="9"/>
        <end position="266"/>
    </location>
</feature>
<evidence type="ECO:0000256" key="1">
    <source>
        <dbReference type="ARBA" id="ARBA00022679"/>
    </source>
</evidence>
<comment type="similarity">
    <text evidence="5">Belongs to the protein kinase superfamily. STE Ser/Thr protein kinase family. MAP kinase kinase subfamily.</text>
</comment>
<keyword evidence="4" id="KW-0067">ATP-binding</keyword>
<evidence type="ECO:0000256" key="6">
    <source>
        <dbReference type="ARBA" id="ARBA00038999"/>
    </source>
</evidence>
<evidence type="ECO:0000256" key="5">
    <source>
        <dbReference type="ARBA" id="ARBA00038035"/>
    </source>
</evidence>
<dbReference type="InterPro" id="IPR011009">
    <property type="entry name" value="Kinase-like_dom_sf"/>
</dbReference>
<dbReference type="EC" id="2.7.12.2" evidence="6"/>
<evidence type="ECO:0000256" key="3">
    <source>
        <dbReference type="ARBA" id="ARBA00022777"/>
    </source>
</evidence>
<reference evidence="8 9" key="1">
    <citation type="submission" date="2019-08" db="EMBL/GenBank/DDBJ databases">
        <title>Deep-cultivation of Planctomycetes and their phenomic and genomic characterization uncovers novel biology.</title>
        <authorList>
            <person name="Wiegand S."/>
            <person name="Jogler M."/>
            <person name="Boedeker C."/>
            <person name="Pinto D."/>
            <person name="Vollmers J."/>
            <person name="Rivas-Marin E."/>
            <person name="Kohn T."/>
            <person name="Peeters S.H."/>
            <person name="Heuer A."/>
            <person name="Rast P."/>
            <person name="Oberbeckmann S."/>
            <person name="Bunk B."/>
            <person name="Jeske O."/>
            <person name="Meyerdierks A."/>
            <person name="Storesund J.E."/>
            <person name="Kallscheuer N."/>
            <person name="Luecker S."/>
            <person name="Lage O.M."/>
            <person name="Pohl T."/>
            <person name="Merkel B.J."/>
            <person name="Hornburger P."/>
            <person name="Mueller R.-W."/>
            <person name="Bruemmer F."/>
            <person name="Labrenz M."/>
            <person name="Spormann A.M."/>
            <person name="Op den Camp H."/>
            <person name="Overmann J."/>
            <person name="Amann R."/>
            <person name="Jetten M.S.M."/>
            <person name="Mascher T."/>
            <person name="Medema M.H."/>
            <person name="Devos D.P."/>
            <person name="Kaster A.-K."/>
            <person name="Ovreas L."/>
            <person name="Rohde M."/>
            <person name="Galperin M.Y."/>
            <person name="Jogler C."/>
        </authorList>
    </citation>
    <scope>NUCLEOTIDE SEQUENCE [LARGE SCALE GENOMIC DNA]</scope>
    <source>
        <strain evidence="8 9">Pr1d</strain>
    </source>
</reference>
<dbReference type="PANTHER" id="PTHR48013:SF11">
    <property type="entry name" value="LICORNE"/>
    <property type="match status" value="1"/>
</dbReference>
<dbReference type="OrthoDB" id="6111975at2"/>
<protein>
    <recommendedName>
        <fullName evidence="6">mitogen-activated protein kinase kinase</fullName>
        <ecNumber evidence="6">2.7.12.2</ecNumber>
    </recommendedName>
</protein>
<dbReference type="GO" id="GO:0004672">
    <property type="term" value="F:protein kinase activity"/>
    <property type="evidence" value="ECO:0007669"/>
    <property type="project" value="InterPro"/>
</dbReference>
<dbReference type="AlphaFoldDB" id="A0A5B9QFU2"/>
<dbReference type="PANTHER" id="PTHR48013">
    <property type="entry name" value="DUAL SPECIFICITY MITOGEN-ACTIVATED PROTEIN KINASE KINASE 5-RELATED"/>
    <property type="match status" value="1"/>
</dbReference>
<dbReference type="SUPFAM" id="SSF56112">
    <property type="entry name" value="Protein kinase-like (PK-like)"/>
    <property type="match status" value="1"/>
</dbReference>
<gene>
    <name evidence="8" type="primary">spk1</name>
    <name evidence="8" type="ORF">Pr1d_52750</name>
</gene>
<dbReference type="Gene3D" id="1.10.510.10">
    <property type="entry name" value="Transferase(Phosphotransferase) domain 1"/>
    <property type="match status" value="1"/>
</dbReference>
<accession>A0A5B9QFU2</accession>
<dbReference type="InterPro" id="IPR000719">
    <property type="entry name" value="Prot_kinase_dom"/>
</dbReference>
<proteinExistence type="inferred from homology"/>
<dbReference type="EMBL" id="CP042913">
    <property type="protein sequence ID" value="QEG37927.1"/>
    <property type="molecule type" value="Genomic_DNA"/>
</dbReference>
<dbReference type="Pfam" id="PF00069">
    <property type="entry name" value="Pkinase"/>
    <property type="match status" value="1"/>
</dbReference>
<name>A0A5B9QFU2_9BACT</name>
<evidence type="ECO:0000313" key="8">
    <source>
        <dbReference type="EMBL" id="QEG37927.1"/>
    </source>
</evidence>
<organism evidence="8 9">
    <name type="scientific">Bythopirellula goksoeyrii</name>
    <dbReference type="NCBI Taxonomy" id="1400387"/>
    <lineage>
        <taxon>Bacteria</taxon>
        <taxon>Pseudomonadati</taxon>
        <taxon>Planctomycetota</taxon>
        <taxon>Planctomycetia</taxon>
        <taxon>Pirellulales</taxon>
        <taxon>Lacipirellulaceae</taxon>
        <taxon>Bythopirellula</taxon>
    </lineage>
</organism>